<name>A0ABP0XLN3_9ROSI</name>
<proteinExistence type="predicted"/>
<gene>
    <name evidence="1" type="ORF">CITCOLO1_LOCUS601</name>
</gene>
<keyword evidence="2" id="KW-1185">Reference proteome</keyword>
<dbReference type="EMBL" id="OZ021735">
    <property type="protein sequence ID" value="CAK9309073.1"/>
    <property type="molecule type" value="Genomic_DNA"/>
</dbReference>
<reference evidence="1 2" key="1">
    <citation type="submission" date="2024-03" db="EMBL/GenBank/DDBJ databases">
        <authorList>
            <person name="Gkanogiannis A."/>
            <person name="Becerra Lopez-Lavalle L."/>
        </authorList>
    </citation>
    <scope>NUCLEOTIDE SEQUENCE [LARGE SCALE GENOMIC DNA]</scope>
</reference>
<sequence length="66" mass="7761">MYCSLNRTYINVMIFYPQCNKTLVMFNVKDQDLILSKSGFEVPRPKAAESFEGEAEEWHNKDLIEK</sequence>
<organism evidence="1 2">
    <name type="scientific">Citrullus colocynthis</name>
    <name type="common">colocynth</name>
    <dbReference type="NCBI Taxonomy" id="252529"/>
    <lineage>
        <taxon>Eukaryota</taxon>
        <taxon>Viridiplantae</taxon>
        <taxon>Streptophyta</taxon>
        <taxon>Embryophyta</taxon>
        <taxon>Tracheophyta</taxon>
        <taxon>Spermatophyta</taxon>
        <taxon>Magnoliopsida</taxon>
        <taxon>eudicotyledons</taxon>
        <taxon>Gunneridae</taxon>
        <taxon>Pentapetalae</taxon>
        <taxon>rosids</taxon>
        <taxon>fabids</taxon>
        <taxon>Cucurbitales</taxon>
        <taxon>Cucurbitaceae</taxon>
        <taxon>Benincaseae</taxon>
        <taxon>Citrullus</taxon>
    </lineage>
</organism>
<dbReference type="Proteomes" id="UP001642487">
    <property type="component" value="Chromosome 1"/>
</dbReference>
<evidence type="ECO:0000313" key="1">
    <source>
        <dbReference type="EMBL" id="CAK9309073.1"/>
    </source>
</evidence>
<protein>
    <submittedName>
        <fullName evidence="1">Uncharacterized protein</fullName>
    </submittedName>
</protein>
<evidence type="ECO:0000313" key="2">
    <source>
        <dbReference type="Proteomes" id="UP001642487"/>
    </source>
</evidence>
<accession>A0ABP0XLN3</accession>